<comment type="caution">
    <text evidence="2">The sequence shown here is derived from an EMBL/GenBank/DDBJ whole genome shotgun (WGS) entry which is preliminary data.</text>
</comment>
<evidence type="ECO:0000256" key="1">
    <source>
        <dbReference type="SAM" id="MobiDB-lite"/>
    </source>
</evidence>
<proteinExistence type="predicted"/>
<gene>
    <name evidence="2" type="ORF">GCM10023320_82360</name>
</gene>
<protein>
    <submittedName>
        <fullName evidence="2">Uncharacterized protein</fullName>
    </submittedName>
</protein>
<accession>A0ABP9P8A7</accession>
<feature type="compositionally biased region" description="Basic and acidic residues" evidence="1">
    <location>
        <begin position="17"/>
        <end position="28"/>
    </location>
</feature>
<name>A0ABP9P8A7_9PSEU</name>
<organism evidence="2 3">
    <name type="scientific">Pseudonocardia adelaidensis</name>
    <dbReference type="NCBI Taxonomy" id="648754"/>
    <lineage>
        <taxon>Bacteria</taxon>
        <taxon>Bacillati</taxon>
        <taxon>Actinomycetota</taxon>
        <taxon>Actinomycetes</taxon>
        <taxon>Pseudonocardiales</taxon>
        <taxon>Pseudonocardiaceae</taxon>
        <taxon>Pseudonocardia</taxon>
    </lineage>
</organism>
<sequence length="62" mass="6272">MKVSTVSMGGTLGTGHAGRDRPRVEMRVEIVGPSSAVPGPPGTLIVDENSRGAAVDARGTGR</sequence>
<dbReference type="EMBL" id="BAABJO010000059">
    <property type="protein sequence ID" value="GAA5142276.1"/>
    <property type="molecule type" value="Genomic_DNA"/>
</dbReference>
<reference evidence="3" key="1">
    <citation type="journal article" date="2019" name="Int. J. Syst. Evol. Microbiol.">
        <title>The Global Catalogue of Microorganisms (GCM) 10K type strain sequencing project: providing services to taxonomists for standard genome sequencing and annotation.</title>
        <authorList>
            <consortium name="The Broad Institute Genomics Platform"/>
            <consortium name="The Broad Institute Genome Sequencing Center for Infectious Disease"/>
            <person name="Wu L."/>
            <person name="Ma J."/>
        </authorList>
    </citation>
    <scope>NUCLEOTIDE SEQUENCE [LARGE SCALE GENOMIC DNA]</scope>
    <source>
        <strain evidence="3">JCM 18302</strain>
    </source>
</reference>
<evidence type="ECO:0000313" key="2">
    <source>
        <dbReference type="EMBL" id="GAA5142276.1"/>
    </source>
</evidence>
<evidence type="ECO:0000313" key="3">
    <source>
        <dbReference type="Proteomes" id="UP001500804"/>
    </source>
</evidence>
<dbReference type="Proteomes" id="UP001500804">
    <property type="component" value="Unassembled WGS sequence"/>
</dbReference>
<feature type="region of interest" description="Disordered" evidence="1">
    <location>
        <begin position="1"/>
        <end position="62"/>
    </location>
</feature>
<keyword evidence="3" id="KW-1185">Reference proteome</keyword>